<dbReference type="AlphaFoldDB" id="S6CTD4"/>
<evidence type="ECO:0000313" key="3">
    <source>
        <dbReference type="Proteomes" id="UP000015381"/>
    </source>
</evidence>
<evidence type="ECO:0000313" key="2">
    <source>
        <dbReference type="EMBL" id="CCQ32877.1"/>
    </source>
</evidence>
<dbReference type="Proteomes" id="UP000015381">
    <property type="component" value="Chromosome I"/>
</dbReference>
<organism evidence="2 3">
    <name type="scientific">Halorhabdus tiamatea SARL4B</name>
    <dbReference type="NCBI Taxonomy" id="1033806"/>
    <lineage>
        <taxon>Archaea</taxon>
        <taxon>Methanobacteriati</taxon>
        <taxon>Methanobacteriota</taxon>
        <taxon>Stenosarchaea group</taxon>
        <taxon>Halobacteria</taxon>
        <taxon>Halobacteriales</taxon>
        <taxon>Haloarculaceae</taxon>
        <taxon>Halorhabdus</taxon>
    </lineage>
</organism>
<dbReference type="KEGG" id="hti:HTIA_0737"/>
<evidence type="ECO:0000256" key="1">
    <source>
        <dbReference type="SAM" id="Phobius"/>
    </source>
</evidence>
<proteinExistence type="predicted"/>
<gene>
    <name evidence="2" type="ORF">HTIA_0737</name>
</gene>
<keyword evidence="3" id="KW-1185">Reference proteome</keyword>
<dbReference type="HOGENOM" id="CLU_3130766_0_0_2"/>
<accession>S6CTD4</accession>
<sequence length="49" mass="5419">MAAGYLFDFSQYEPPNDNRMWELFPTTVVLLGTTITAMGAVLVILALIN</sequence>
<protein>
    <submittedName>
        <fullName evidence="2">Uncharacterized protein</fullName>
    </submittedName>
</protein>
<keyword evidence="1" id="KW-0472">Membrane</keyword>
<keyword evidence="1" id="KW-0812">Transmembrane</keyword>
<keyword evidence="1" id="KW-1133">Transmembrane helix</keyword>
<reference evidence="2 3" key="1">
    <citation type="journal article" date="2014" name="Environ. Microbiol.">
        <title>Halorhabdus tiamatea: proteogenomics and glycosidase activity measurements identify the first cultivated euryarchaeon from a deep-sea anoxic brine lake as potential polysaccharide degrader.</title>
        <authorList>
            <person name="Werner J."/>
            <person name="Ferrer M."/>
            <person name="Michel G."/>
            <person name="Mann A.J."/>
            <person name="Huang S."/>
            <person name="Juarez S."/>
            <person name="Ciordia S."/>
            <person name="Albar J.P."/>
            <person name="Alcaide M."/>
            <person name="La Cono V."/>
            <person name="Yakimov M.M."/>
            <person name="Antunes A."/>
            <person name="Taborda M."/>
            <person name="Da Costa M.S."/>
            <person name="Amann R.I."/>
            <person name="Gloeckner F.O."/>
            <person name="Golyshina O.V."/>
            <person name="Golyshin P.N."/>
            <person name="Teeling H."/>
        </authorList>
    </citation>
    <scope>NUCLEOTIDE SEQUENCE [LARGE SCALE GENOMIC DNA]</scope>
    <source>
        <strain evidence="3">SARL4B</strain>
    </source>
</reference>
<dbReference type="EMBL" id="HF571520">
    <property type="protein sequence ID" value="CCQ32877.1"/>
    <property type="molecule type" value="Genomic_DNA"/>
</dbReference>
<name>S6CTD4_9EURY</name>
<feature type="transmembrane region" description="Helical" evidence="1">
    <location>
        <begin position="23"/>
        <end position="48"/>
    </location>
</feature>